<feature type="region of interest" description="Disordered" evidence="6">
    <location>
        <begin position="1"/>
        <end position="24"/>
    </location>
</feature>
<sequence>MSFKPDFSGCDEVRPSPNFNNRKRSPNILLQHYTGMDTGDAALERLIAEEFKVSAHYLVYEDGKIVQMVPEDKRAWHAGKGSWADAPDVNGVSIGIEIANGGHYNGAPEYPEAQIASVIKLSQDIVKRHKIPPERVLGHSDTAPGRKIDPGEWFPWKRLSENGVGLWVEPEPVIEGACIASGAKDADVAKLQADLAEYGYGVNKTGVYDKQTATVVKAFQRHYRPEKVDGVADVSTIKTLEKLISAWKGSHSS</sequence>
<dbReference type="GO" id="GO:0009253">
    <property type="term" value="P:peptidoglycan catabolic process"/>
    <property type="evidence" value="ECO:0007669"/>
    <property type="project" value="InterPro"/>
</dbReference>
<dbReference type="InterPro" id="IPR002477">
    <property type="entry name" value="Peptidoglycan-bd-like"/>
</dbReference>
<keyword evidence="4" id="KW-0378">Hydrolase</keyword>
<comment type="similarity">
    <text evidence="2">Belongs to the N-acetylmuramoyl-L-alanine amidase 2 family.</text>
</comment>
<dbReference type="Pfam" id="PF01510">
    <property type="entry name" value="Amidase_2"/>
    <property type="match status" value="1"/>
</dbReference>
<dbReference type="GO" id="GO:0071555">
    <property type="term" value="P:cell wall organization"/>
    <property type="evidence" value="ECO:0007669"/>
    <property type="project" value="UniProtKB-KW"/>
</dbReference>
<protein>
    <recommendedName>
        <fullName evidence="3">N-acetylmuramoyl-L-alanine amidase</fullName>
        <ecNumber evidence="3">3.5.1.28</ecNumber>
    </recommendedName>
</protein>
<dbReference type="RefSeq" id="WP_036479785.1">
    <property type="nucleotide sequence ID" value="NZ_JMQM01000001.1"/>
</dbReference>
<accession>A0A084U9P8</accession>
<dbReference type="eggNOG" id="COG3023">
    <property type="taxonomic scope" value="Bacteria"/>
</dbReference>
<gene>
    <name evidence="8" type="ORF">EL18_00701</name>
</gene>
<dbReference type="PANTHER" id="PTHR30417">
    <property type="entry name" value="N-ACETYLMURAMOYL-L-ALANINE AMIDASE AMID"/>
    <property type="match status" value="1"/>
</dbReference>
<evidence type="ECO:0000256" key="5">
    <source>
        <dbReference type="ARBA" id="ARBA00023316"/>
    </source>
</evidence>
<dbReference type="Pfam" id="PF01471">
    <property type="entry name" value="PG_binding_1"/>
    <property type="match status" value="1"/>
</dbReference>
<keyword evidence="5" id="KW-0961">Cell wall biogenesis/degradation</keyword>
<evidence type="ECO:0000256" key="2">
    <source>
        <dbReference type="ARBA" id="ARBA00007553"/>
    </source>
</evidence>
<dbReference type="InterPro" id="IPR036366">
    <property type="entry name" value="PGBDSf"/>
</dbReference>
<dbReference type="InterPro" id="IPR051206">
    <property type="entry name" value="NAMLAA_amidase_2"/>
</dbReference>
<dbReference type="InterPro" id="IPR036505">
    <property type="entry name" value="Amidase/PGRP_sf"/>
</dbReference>
<organism evidence="8 9">
    <name type="scientific">Nitratireductor basaltis</name>
    <dbReference type="NCBI Taxonomy" id="472175"/>
    <lineage>
        <taxon>Bacteria</taxon>
        <taxon>Pseudomonadati</taxon>
        <taxon>Pseudomonadota</taxon>
        <taxon>Alphaproteobacteria</taxon>
        <taxon>Hyphomicrobiales</taxon>
        <taxon>Phyllobacteriaceae</taxon>
        <taxon>Nitratireductor</taxon>
    </lineage>
</organism>
<feature type="domain" description="N-acetylmuramoyl-L-alanine amidase" evidence="7">
    <location>
        <begin position="16"/>
        <end position="151"/>
    </location>
</feature>
<dbReference type="InterPro" id="IPR036365">
    <property type="entry name" value="PGBD-like_sf"/>
</dbReference>
<name>A0A084U9P8_9HYPH</name>
<evidence type="ECO:0000313" key="8">
    <source>
        <dbReference type="EMBL" id="KFB09684.1"/>
    </source>
</evidence>
<dbReference type="PANTHER" id="PTHR30417:SF1">
    <property type="entry name" value="N-ACETYLMURAMOYL-L-ALANINE AMIDASE AMID"/>
    <property type="match status" value="1"/>
</dbReference>
<proteinExistence type="inferred from homology"/>
<dbReference type="SUPFAM" id="SSF47090">
    <property type="entry name" value="PGBD-like"/>
    <property type="match status" value="1"/>
</dbReference>
<comment type="catalytic activity">
    <reaction evidence="1">
        <text>Hydrolyzes the link between N-acetylmuramoyl residues and L-amino acid residues in certain cell-wall glycopeptides.</text>
        <dbReference type="EC" id="3.5.1.28"/>
    </reaction>
</comment>
<evidence type="ECO:0000256" key="6">
    <source>
        <dbReference type="SAM" id="MobiDB-lite"/>
    </source>
</evidence>
<dbReference type="SMART" id="SM00644">
    <property type="entry name" value="Ami_2"/>
    <property type="match status" value="1"/>
</dbReference>
<dbReference type="Gene3D" id="3.40.80.10">
    <property type="entry name" value="Peptidoglycan recognition protein-like"/>
    <property type="match status" value="1"/>
</dbReference>
<evidence type="ECO:0000256" key="1">
    <source>
        <dbReference type="ARBA" id="ARBA00001561"/>
    </source>
</evidence>
<dbReference type="CDD" id="cd06583">
    <property type="entry name" value="PGRP"/>
    <property type="match status" value="1"/>
</dbReference>
<dbReference type="PATRIC" id="fig|472175.3.peg.716"/>
<comment type="caution">
    <text evidence="8">The sequence shown here is derived from an EMBL/GenBank/DDBJ whole genome shotgun (WGS) entry which is preliminary data.</text>
</comment>
<dbReference type="STRING" id="472175.EL18_00701"/>
<dbReference type="InterPro" id="IPR002502">
    <property type="entry name" value="Amidase_domain"/>
</dbReference>
<dbReference type="SUPFAM" id="SSF55846">
    <property type="entry name" value="N-acetylmuramoyl-L-alanine amidase-like"/>
    <property type="match status" value="1"/>
</dbReference>
<dbReference type="Gene3D" id="1.10.101.10">
    <property type="entry name" value="PGBD-like superfamily/PGBD"/>
    <property type="match status" value="1"/>
</dbReference>
<dbReference type="EC" id="3.5.1.28" evidence="3"/>
<reference evidence="8 9" key="1">
    <citation type="submission" date="2014-05" db="EMBL/GenBank/DDBJ databases">
        <title>Draft Genome Sequence of Nitratireductor basaltis Strain UMTGB225, A Marine Bacterium Isolated from Green Barrel Tunicate.</title>
        <authorList>
            <person name="Gan H.Y."/>
        </authorList>
    </citation>
    <scope>NUCLEOTIDE SEQUENCE [LARGE SCALE GENOMIC DNA]</scope>
    <source>
        <strain evidence="8 9">UMTGB225</strain>
    </source>
</reference>
<evidence type="ECO:0000259" key="7">
    <source>
        <dbReference type="SMART" id="SM00644"/>
    </source>
</evidence>
<dbReference type="GO" id="GO:0008745">
    <property type="term" value="F:N-acetylmuramoyl-L-alanine amidase activity"/>
    <property type="evidence" value="ECO:0007669"/>
    <property type="project" value="UniProtKB-EC"/>
</dbReference>
<evidence type="ECO:0000313" key="9">
    <source>
        <dbReference type="Proteomes" id="UP000053675"/>
    </source>
</evidence>
<dbReference type="EMBL" id="JMQM01000001">
    <property type="protein sequence ID" value="KFB09684.1"/>
    <property type="molecule type" value="Genomic_DNA"/>
</dbReference>
<dbReference type="Proteomes" id="UP000053675">
    <property type="component" value="Unassembled WGS sequence"/>
</dbReference>
<evidence type="ECO:0000256" key="3">
    <source>
        <dbReference type="ARBA" id="ARBA00011901"/>
    </source>
</evidence>
<dbReference type="GO" id="GO:0009254">
    <property type="term" value="P:peptidoglycan turnover"/>
    <property type="evidence" value="ECO:0007669"/>
    <property type="project" value="TreeGrafter"/>
</dbReference>
<dbReference type="AlphaFoldDB" id="A0A084U9P8"/>
<dbReference type="GO" id="GO:0019867">
    <property type="term" value="C:outer membrane"/>
    <property type="evidence" value="ECO:0007669"/>
    <property type="project" value="TreeGrafter"/>
</dbReference>
<dbReference type="OrthoDB" id="9794842at2"/>
<evidence type="ECO:0000256" key="4">
    <source>
        <dbReference type="ARBA" id="ARBA00022801"/>
    </source>
</evidence>
<keyword evidence="9" id="KW-1185">Reference proteome</keyword>